<dbReference type="PANTHER" id="PTHR10612">
    <property type="entry name" value="APOLIPOPROTEIN D"/>
    <property type="match status" value="1"/>
</dbReference>
<evidence type="ECO:0000313" key="3">
    <source>
        <dbReference type="EMBL" id="JAN07522.1"/>
    </source>
</evidence>
<dbReference type="Gene3D" id="2.40.128.20">
    <property type="match status" value="1"/>
</dbReference>
<proteinExistence type="predicted"/>
<evidence type="ECO:0000313" key="5">
    <source>
        <dbReference type="Proteomes" id="UP000076858"/>
    </source>
</evidence>
<dbReference type="Pfam" id="PF08212">
    <property type="entry name" value="Lipocalin_2"/>
    <property type="match status" value="1"/>
</dbReference>
<dbReference type="Proteomes" id="UP000076858">
    <property type="component" value="Unassembled WGS sequence"/>
</dbReference>
<name>A0A0P6CUI3_9CRUS</name>
<dbReference type="GO" id="GO:0005737">
    <property type="term" value="C:cytoplasm"/>
    <property type="evidence" value="ECO:0007669"/>
    <property type="project" value="TreeGrafter"/>
</dbReference>
<dbReference type="EMBL" id="GDIQ01087215">
    <property type="protein sequence ID" value="JAN07522.1"/>
    <property type="molecule type" value="Transcribed_RNA"/>
</dbReference>
<dbReference type="PANTHER" id="PTHR10612:SF34">
    <property type="entry name" value="APOLIPOPROTEIN D"/>
    <property type="match status" value="1"/>
</dbReference>
<dbReference type="GO" id="GO:0016853">
    <property type="term" value="F:isomerase activity"/>
    <property type="evidence" value="ECO:0007669"/>
    <property type="project" value="UniProtKB-KW"/>
</dbReference>
<evidence type="ECO:0000256" key="1">
    <source>
        <dbReference type="SAM" id="SignalP"/>
    </source>
</evidence>
<dbReference type="InterPro" id="IPR000566">
    <property type="entry name" value="Lipocln_cytosolic_FA-bd_dom"/>
</dbReference>
<keyword evidence="4" id="KW-0449">Lipoprotein</keyword>
<feature type="domain" description="Lipocalin/cytosolic fatty-acid binding" evidence="2">
    <location>
        <begin position="40"/>
        <end position="188"/>
    </location>
</feature>
<keyword evidence="1" id="KW-0732">Signal</keyword>
<dbReference type="EMBL" id="GDIQ01048618">
    <property type="protein sequence ID" value="JAN46119.1"/>
    <property type="molecule type" value="Transcribed_RNA"/>
</dbReference>
<keyword evidence="5" id="KW-1185">Reference proteome</keyword>
<reference evidence="3" key="1">
    <citation type="submission" date="2015-10" db="EMBL/GenBank/DDBJ databases">
        <title>EvidentialGene: Evidence-directed Construction of Complete mRNA Transcriptomes without Genomes.</title>
        <authorList>
            <person name="Gilbert D.G."/>
        </authorList>
    </citation>
    <scope>NUCLEOTIDE SEQUENCE</scope>
</reference>
<feature type="signal peptide" evidence="1">
    <location>
        <begin position="1"/>
        <end position="22"/>
    </location>
</feature>
<accession>A0A0P6CUI3</accession>
<dbReference type="GO" id="GO:0000302">
    <property type="term" value="P:response to reactive oxygen species"/>
    <property type="evidence" value="ECO:0007669"/>
    <property type="project" value="TreeGrafter"/>
</dbReference>
<evidence type="ECO:0000259" key="2">
    <source>
        <dbReference type="Pfam" id="PF08212"/>
    </source>
</evidence>
<sequence length="252" mass="29453">MKSLVEFATLLVLLWIAGPTTGQILRIGHCPSFSVLKDFEMDKYLGTWYQIERYFSFPGMSGKCWTQTYYPDPEVEGRYKLRMDYRDFVVENKMTAEMDIYQDMADDPATLTSQLFSMPFTADDYQVLSTDYTNYAIEYRCEDRGLFQRRESLWLLSRSPFPKSWVMKEARSVVASLGLKMSSLRPVTQDCYLPHRGLHPVRPHPQHTTNRNNFIQMYSRAPPLQQHHKLIELPRQPHFAYPALSGPERSSL</sequence>
<reference evidence="4 5" key="2">
    <citation type="submission" date="2016-03" db="EMBL/GenBank/DDBJ databases">
        <title>EvidentialGene: Evidence-directed Construction of Genes on Genomes.</title>
        <authorList>
            <person name="Gilbert D.G."/>
            <person name="Choi J.-H."/>
            <person name="Mockaitis K."/>
            <person name="Colbourne J."/>
            <person name="Pfrender M."/>
        </authorList>
    </citation>
    <scope>NUCLEOTIDE SEQUENCE [LARGE SCALE GENOMIC DNA]</scope>
    <source>
        <strain evidence="4 5">Xinb3</strain>
        <tissue evidence="4">Complete organism</tissue>
    </source>
</reference>
<gene>
    <name evidence="4" type="ORF">APZ42_032160</name>
</gene>
<dbReference type="AlphaFoldDB" id="A0A0P6CUI3"/>
<protein>
    <submittedName>
        <fullName evidence="4">Apolipoprotein d</fullName>
    </submittedName>
    <submittedName>
        <fullName evidence="3">Prostaglandin-H2 D-isomerase</fullName>
    </submittedName>
</protein>
<keyword evidence="3" id="KW-0413">Isomerase</keyword>
<dbReference type="InterPro" id="IPR012674">
    <property type="entry name" value="Calycin"/>
</dbReference>
<organism evidence="3">
    <name type="scientific">Daphnia magna</name>
    <dbReference type="NCBI Taxonomy" id="35525"/>
    <lineage>
        <taxon>Eukaryota</taxon>
        <taxon>Metazoa</taxon>
        <taxon>Ecdysozoa</taxon>
        <taxon>Arthropoda</taxon>
        <taxon>Crustacea</taxon>
        <taxon>Branchiopoda</taxon>
        <taxon>Diplostraca</taxon>
        <taxon>Cladocera</taxon>
        <taxon>Anomopoda</taxon>
        <taxon>Daphniidae</taxon>
        <taxon>Daphnia</taxon>
    </lineage>
</organism>
<dbReference type="EMBL" id="LRGB01003056">
    <property type="protein sequence ID" value="KZS04797.1"/>
    <property type="molecule type" value="Genomic_DNA"/>
</dbReference>
<evidence type="ECO:0000313" key="4">
    <source>
        <dbReference type="EMBL" id="KZS04797.1"/>
    </source>
</evidence>
<dbReference type="OrthoDB" id="565904at2759"/>
<dbReference type="GO" id="GO:0006629">
    <property type="term" value="P:lipid metabolic process"/>
    <property type="evidence" value="ECO:0007669"/>
    <property type="project" value="TreeGrafter"/>
</dbReference>
<feature type="chain" id="PRO_5007982389" evidence="1">
    <location>
        <begin position="23"/>
        <end position="252"/>
    </location>
</feature>
<dbReference type="SUPFAM" id="SSF50814">
    <property type="entry name" value="Lipocalins"/>
    <property type="match status" value="1"/>
</dbReference>